<evidence type="ECO:0000313" key="7">
    <source>
        <dbReference type="Proteomes" id="UP000326396"/>
    </source>
</evidence>
<evidence type="ECO:0000256" key="2">
    <source>
        <dbReference type="ARBA" id="ARBA00022614"/>
    </source>
</evidence>
<dbReference type="SUPFAM" id="SSF52058">
    <property type="entry name" value="L domain-like"/>
    <property type="match status" value="1"/>
</dbReference>
<dbReference type="InterPro" id="IPR002182">
    <property type="entry name" value="NB-ARC"/>
</dbReference>
<comment type="similarity">
    <text evidence="1">Belongs to the disease resistance NB-LRR family.</text>
</comment>
<protein>
    <recommendedName>
        <fullName evidence="5">AAA+ ATPase domain-containing protein</fullName>
    </recommendedName>
</protein>
<dbReference type="GO" id="GO:0043531">
    <property type="term" value="F:ADP binding"/>
    <property type="evidence" value="ECO:0007669"/>
    <property type="project" value="InterPro"/>
</dbReference>
<organism evidence="6 7">
    <name type="scientific">Mikania micrantha</name>
    <name type="common">bitter vine</name>
    <dbReference type="NCBI Taxonomy" id="192012"/>
    <lineage>
        <taxon>Eukaryota</taxon>
        <taxon>Viridiplantae</taxon>
        <taxon>Streptophyta</taxon>
        <taxon>Embryophyta</taxon>
        <taxon>Tracheophyta</taxon>
        <taxon>Spermatophyta</taxon>
        <taxon>Magnoliopsida</taxon>
        <taxon>eudicotyledons</taxon>
        <taxon>Gunneridae</taxon>
        <taxon>Pentapetalae</taxon>
        <taxon>asterids</taxon>
        <taxon>campanulids</taxon>
        <taxon>Asterales</taxon>
        <taxon>Asteraceae</taxon>
        <taxon>Asteroideae</taxon>
        <taxon>Heliantheae alliance</taxon>
        <taxon>Eupatorieae</taxon>
        <taxon>Mikania</taxon>
    </lineage>
</organism>
<evidence type="ECO:0000256" key="1">
    <source>
        <dbReference type="ARBA" id="ARBA00008894"/>
    </source>
</evidence>
<dbReference type="InterPro" id="IPR050905">
    <property type="entry name" value="Plant_NBS-LRR"/>
</dbReference>
<dbReference type="Gene3D" id="1.10.8.430">
    <property type="entry name" value="Helical domain of apoptotic protease-activating factors"/>
    <property type="match status" value="1"/>
</dbReference>
<dbReference type="PANTHER" id="PTHR33463">
    <property type="entry name" value="NB-ARC DOMAIN-CONTAINING PROTEIN-RELATED"/>
    <property type="match status" value="1"/>
</dbReference>
<dbReference type="OrthoDB" id="6161812at2759"/>
<accession>A0A5N6Q2Z8</accession>
<keyword evidence="4" id="KW-0067">ATP-binding</keyword>
<keyword evidence="7" id="KW-1185">Reference proteome</keyword>
<sequence length="752" mass="85739">MNQKTQSIPTGGIECFNMAKRYKVGKKSYNILAEIKALETRGSTIVFSNTQKPLAKVVSTYARSSADGTKNDDFESRDLIRKAALKSLQSNNNESHKMIALCGMGGVGKTTMMEHIKKDVEASLMFDRVVKVVLGENPDTIALQRAIAKYNYLEDLKEDAEDARADRLRSIFEGMSQQGKKVLVIMDDLWKVFDLKDVGLSPLPNGFKLLFTSRYKSVCTQMGVRNDSIFDVGFLNYEEAKTLFFRVVGISDGDDPSLQRIGEDIVKRCGGLPIAIVTIAKSLTDNIQEAWKKALRRLEEDDLTDLEGITHRIFEMSYENLKDDNDRAIFLLSALFPDDFDISTEDLLRLPRVIGKLKKLKLLDLSGCDDLRIDEGVFENLAGLEELYLKSYYNSPIRFTKNNCEELEILSHGLFALEVELFKNMVKPQNMSFKNLERFKISIGCKLNNFIYGQSNALTNTIQLVGDCNELSECNINEIFNKTEGHYLQVNKMNHFEDILTNHQDPFSNLTVLHVSKYADLTCLFTVDVASGLKKLERLIIFDCPVMRTLVAVENGMVGAVRLQKLNFMSLSGLPELESFCDNVIELPEIVEFILGDLPKFPSIYPHVHNTSEMQSLLNKKVAIPRLERLYVSRMENLKHIWPRETVDENINASMLRFISVEECKNLRNLFPLNPLPLLKHLEELVVKECHSIEVLFNMELESNNNYNSRLRSIVVHNLGSLKELWRMKNVDFECELDGSLKDMCKKKLVEY</sequence>
<dbReference type="Pfam" id="PF23247">
    <property type="entry name" value="LRR_RPS2"/>
    <property type="match status" value="1"/>
</dbReference>
<evidence type="ECO:0000313" key="6">
    <source>
        <dbReference type="EMBL" id="KAD7478929.1"/>
    </source>
</evidence>
<dbReference type="Gene3D" id="3.40.50.300">
    <property type="entry name" value="P-loop containing nucleotide triphosphate hydrolases"/>
    <property type="match status" value="1"/>
</dbReference>
<dbReference type="InterPro" id="IPR003593">
    <property type="entry name" value="AAA+_ATPase"/>
</dbReference>
<dbReference type="PANTHER" id="PTHR33463:SF96">
    <property type="entry name" value="LEUCINE-RICH REPEAT DOMAIN, L DOMAIN-LIKE PROTEIN-RELATED"/>
    <property type="match status" value="1"/>
</dbReference>
<dbReference type="GO" id="GO:0005524">
    <property type="term" value="F:ATP binding"/>
    <property type="evidence" value="ECO:0007669"/>
    <property type="project" value="UniProtKB-KW"/>
</dbReference>
<evidence type="ECO:0000256" key="4">
    <source>
        <dbReference type="ARBA" id="ARBA00022840"/>
    </source>
</evidence>
<dbReference type="InterPro" id="IPR042197">
    <property type="entry name" value="Apaf_helical"/>
</dbReference>
<dbReference type="InterPro" id="IPR032675">
    <property type="entry name" value="LRR_dom_sf"/>
</dbReference>
<dbReference type="InterPro" id="IPR027417">
    <property type="entry name" value="P-loop_NTPase"/>
</dbReference>
<dbReference type="SMART" id="SM00382">
    <property type="entry name" value="AAA"/>
    <property type="match status" value="1"/>
</dbReference>
<dbReference type="GO" id="GO:0006952">
    <property type="term" value="P:defense response"/>
    <property type="evidence" value="ECO:0007669"/>
    <property type="project" value="UniProtKB-KW"/>
</dbReference>
<dbReference type="Gene3D" id="3.80.10.10">
    <property type="entry name" value="Ribonuclease Inhibitor"/>
    <property type="match status" value="1"/>
</dbReference>
<dbReference type="SUPFAM" id="SSF52540">
    <property type="entry name" value="P-loop containing nucleoside triphosphate hydrolases"/>
    <property type="match status" value="1"/>
</dbReference>
<name>A0A5N6Q2Z8_9ASTR</name>
<evidence type="ECO:0000259" key="5">
    <source>
        <dbReference type="SMART" id="SM00382"/>
    </source>
</evidence>
<keyword evidence="2" id="KW-0433">Leucine-rich repeat</keyword>
<feature type="domain" description="AAA+ ATPase" evidence="5">
    <location>
        <begin position="95"/>
        <end position="280"/>
    </location>
</feature>
<keyword evidence="3" id="KW-0611">Plant defense</keyword>
<dbReference type="PRINTS" id="PR00364">
    <property type="entry name" value="DISEASERSIST"/>
</dbReference>
<evidence type="ECO:0000256" key="3">
    <source>
        <dbReference type="ARBA" id="ARBA00022821"/>
    </source>
</evidence>
<reference evidence="6 7" key="1">
    <citation type="submission" date="2019-05" db="EMBL/GenBank/DDBJ databases">
        <title>Mikania micrantha, genome provides insights into the molecular mechanism of rapid growth.</title>
        <authorList>
            <person name="Liu B."/>
        </authorList>
    </citation>
    <scope>NUCLEOTIDE SEQUENCE [LARGE SCALE GENOMIC DNA]</scope>
    <source>
        <strain evidence="6">NLD-2019</strain>
        <tissue evidence="6">Leaf</tissue>
    </source>
</reference>
<gene>
    <name evidence="6" type="ORF">E3N88_02065</name>
</gene>
<dbReference type="AlphaFoldDB" id="A0A5N6Q2Z8"/>
<comment type="caution">
    <text evidence="6">The sequence shown here is derived from an EMBL/GenBank/DDBJ whole genome shotgun (WGS) entry which is preliminary data.</text>
</comment>
<dbReference type="EMBL" id="SZYD01000001">
    <property type="protein sequence ID" value="KAD7478929.1"/>
    <property type="molecule type" value="Genomic_DNA"/>
</dbReference>
<dbReference type="Proteomes" id="UP000326396">
    <property type="component" value="Linkage Group LG1"/>
</dbReference>
<dbReference type="Pfam" id="PF00931">
    <property type="entry name" value="NB-ARC"/>
    <property type="match status" value="1"/>
</dbReference>
<dbReference type="InterPro" id="IPR057135">
    <property type="entry name" value="At4g27190-like_LRR"/>
</dbReference>
<proteinExistence type="inferred from homology"/>
<keyword evidence="4" id="KW-0547">Nucleotide-binding</keyword>